<reference evidence="1 2" key="1">
    <citation type="submission" date="2016-10" db="EMBL/GenBank/DDBJ databases">
        <title>Flavobacterium gilvum sp. nov., isolated from stream water.</title>
        <authorList>
            <person name="Shin S.-K."/>
            <person name="Cho Y.-J."/>
            <person name="Yi H."/>
        </authorList>
    </citation>
    <scope>NUCLEOTIDE SEQUENCE [LARGE SCALE GENOMIC DNA]</scope>
    <source>
        <strain evidence="1 2">EM1308</strain>
    </source>
</reference>
<dbReference type="AlphaFoldDB" id="A0AAC9I169"/>
<dbReference type="SUPFAM" id="SSF49464">
    <property type="entry name" value="Carboxypeptidase regulatory domain-like"/>
    <property type="match status" value="1"/>
</dbReference>
<accession>A0AAC9I169</accession>
<evidence type="ECO:0000313" key="2">
    <source>
        <dbReference type="Proteomes" id="UP000175968"/>
    </source>
</evidence>
<dbReference type="InterPro" id="IPR008969">
    <property type="entry name" value="CarboxyPept-like_regulatory"/>
</dbReference>
<dbReference type="EMBL" id="CP017479">
    <property type="protein sequence ID" value="AOW08409.1"/>
    <property type="molecule type" value="Genomic_DNA"/>
</dbReference>
<name>A0AAC9I169_9FLAO</name>
<sequence length="247" mass="28505">MKVKLLPVFFLLTSQFSISQTEKAVKGKVTCENILLQNVNVINKTSKKSTLTDENGEFVIDVKANDSLVFYAKDYHLKKIKLSLAQIEQNNLEIIIFKKPEELNEVIVTTLPSIKWKEDEKWKQEMRDRVKLDKAANSPKTGVYDGAIVNGMDFVAIGKMIVDLFAKEKEKKKETVPKIEFAVLAKSICDENFYFKTLKLKPEEIDLFLQFCDTDPKSKKLISNHNKLSMMDFLMAKNIEFQKQKRL</sequence>
<dbReference type="RefSeq" id="WP_035639538.1">
    <property type="nucleotide sequence ID" value="NZ_CP017479.1"/>
</dbReference>
<dbReference type="Pfam" id="PF13715">
    <property type="entry name" value="CarbopepD_reg_2"/>
    <property type="match status" value="1"/>
</dbReference>
<gene>
    <name evidence="1" type="ORF">EM308_02195</name>
</gene>
<protein>
    <submittedName>
        <fullName evidence="1">Uncharacterized protein</fullName>
    </submittedName>
</protein>
<dbReference type="Proteomes" id="UP000175968">
    <property type="component" value="Chromosome"/>
</dbReference>
<organism evidence="1 2">
    <name type="scientific">Flavobacterium gilvum</name>
    <dbReference type="NCBI Taxonomy" id="1492737"/>
    <lineage>
        <taxon>Bacteria</taxon>
        <taxon>Pseudomonadati</taxon>
        <taxon>Bacteroidota</taxon>
        <taxon>Flavobacteriia</taxon>
        <taxon>Flavobacteriales</taxon>
        <taxon>Flavobacteriaceae</taxon>
        <taxon>Flavobacterium</taxon>
    </lineage>
</organism>
<evidence type="ECO:0000313" key="1">
    <source>
        <dbReference type="EMBL" id="AOW08409.1"/>
    </source>
</evidence>
<proteinExistence type="predicted"/>
<dbReference type="KEGG" id="fgl:EM308_02195"/>
<keyword evidence="2" id="KW-1185">Reference proteome</keyword>